<dbReference type="EMBL" id="CP119876">
    <property type="protein sequence ID" value="WMY18255.1"/>
    <property type="molecule type" value="Genomic_DNA"/>
</dbReference>
<evidence type="ECO:0000313" key="2">
    <source>
        <dbReference type="Proteomes" id="UP001260090"/>
    </source>
</evidence>
<dbReference type="Proteomes" id="UP001260090">
    <property type="component" value="Plasmid unnamed"/>
</dbReference>
<reference evidence="1 2" key="1">
    <citation type="submission" date="2023-03" db="EMBL/GenBank/DDBJ databases">
        <title>Plant growth-promoting bacteria for biocontrol of bacterial wilt in tomato.</title>
        <authorList>
            <person name="Song J."/>
            <person name="Jin Y.J."/>
        </authorList>
    </citation>
    <scope>NUCLEOTIDE SEQUENCE [LARGE SCALE GENOMIC DNA]</scope>
    <source>
        <strain evidence="1 2">T36S-23</strain>
        <plasmid evidence="1 2">unnamed</plasmid>
    </source>
</reference>
<dbReference type="AlphaFoldDB" id="A0ABD7ZYT3"/>
<organism evidence="1 2">
    <name type="scientific">Bacillus tropicus</name>
    <dbReference type="NCBI Taxonomy" id="2026188"/>
    <lineage>
        <taxon>Bacteria</taxon>
        <taxon>Bacillati</taxon>
        <taxon>Bacillota</taxon>
        <taxon>Bacilli</taxon>
        <taxon>Bacillales</taxon>
        <taxon>Bacillaceae</taxon>
        <taxon>Bacillus</taxon>
        <taxon>Bacillus cereus group</taxon>
    </lineage>
</organism>
<proteinExistence type="predicted"/>
<evidence type="ECO:0000313" key="1">
    <source>
        <dbReference type="EMBL" id="WMY18255.1"/>
    </source>
</evidence>
<dbReference type="GeneID" id="93011127"/>
<sequence>MAIEILLNYLKENQKTFKITGEQFELYNVIISSYDITQDSLEIWLTGSANGRVLIDISNLKEAYFNTSYRPVKTPKEMSDGINYLLTTKEYKRANISFFNEDNEVILGIIDLAL</sequence>
<name>A0ABD7ZYT3_9BACI</name>
<keyword evidence="1" id="KW-0614">Plasmid</keyword>
<accession>A0ABD7ZYT3</accession>
<geneLocation type="plasmid" evidence="1 2">
    <name>unnamed</name>
</geneLocation>
<gene>
    <name evidence="1" type="ORF">P3F89_27435</name>
</gene>
<protein>
    <recommendedName>
        <fullName evidence="3">DUF1828 domain-containing protein</fullName>
    </recommendedName>
</protein>
<dbReference type="RefSeq" id="WP_309573939.1">
    <property type="nucleotide sequence ID" value="NZ_CP119876.1"/>
</dbReference>
<evidence type="ECO:0008006" key="3">
    <source>
        <dbReference type="Google" id="ProtNLM"/>
    </source>
</evidence>